<name>A0A2X2CTW6_PSELU</name>
<dbReference type="RefSeq" id="WP_010797225.1">
    <property type="nucleotide sequence ID" value="NZ_CP069262.1"/>
</dbReference>
<dbReference type="AlphaFoldDB" id="A0A2X2CTW6"/>
<organism evidence="2 3">
    <name type="scientific">Pseudomonas luteola</name>
    <dbReference type="NCBI Taxonomy" id="47886"/>
    <lineage>
        <taxon>Bacteria</taxon>
        <taxon>Pseudomonadati</taxon>
        <taxon>Pseudomonadota</taxon>
        <taxon>Gammaproteobacteria</taxon>
        <taxon>Pseudomonadales</taxon>
        <taxon>Pseudomonadaceae</taxon>
        <taxon>Pseudomonas</taxon>
    </lineage>
</organism>
<dbReference type="PANTHER" id="PTHR45011:SF1">
    <property type="entry name" value="DAP3-BINDING CELL DEATH ENHANCER 1"/>
    <property type="match status" value="1"/>
</dbReference>
<keyword evidence="2" id="KW-0378">Hydrolase</keyword>
<gene>
    <name evidence="2" type="primary">hcpC</name>
    <name evidence="1" type="ORF">IRZ65_02065</name>
    <name evidence="2" type="ORF">NCTC11842_03709</name>
</gene>
<keyword evidence="4" id="KW-1185">Reference proteome</keyword>
<dbReference type="Gene3D" id="1.25.40.10">
    <property type="entry name" value="Tetratricopeptide repeat domain"/>
    <property type="match status" value="1"/>
</dbReference>
<reference evidence="2 3" key="1">
    <citation type="submission" date="2018-06" db="EMBL/GenBank/DDBJ databases">
        <authorList>
            <consortium name="Pathogen Informatics"/>
            <person name="Doyle S."/>
        </authorList>
    </citation>
    <scope>NUCLEOTIDE SEQUENCE [LARGE SCALE GENOMIC DNA]</scope>
    <source>
        <strain evidence="2 3">NCTC11842</strain>
    </source>
</reference>
<accession>A0A2X2CTW6</accession>
<dbReference type="PANTHER" id="PTHR45011">
    <property type="entry name" value="DAP3-BINDING CELL DEATH ENHANCER 1"/>
    <property type="match status" value="1"/>
</dbReference>
<dbReference type="Proteomes" id="UP000250443">
    <property type="component" value="Unassembled WGS sequence"/>
</dbReference>
<dbReference type="SMART" id="SM00671">
    <property type="entry name" value="SEL1"/>
    <property type="match status" value="4"/>
</dbReference>
<dbReference type="SUPFAM" id="SSF81901">
    <property type="entry name" value="HCP-like"/>
    <property type="match status" value="1"/>
</dbReference>
<dbReference type="EMBL" id="JADMCD010000001">
    <property type="protein sequence ID" value="MBF8639469.1"/>
    <property type="molecule type" value="Genomic_DNA"/>
</dbReference>
<dbReference type="GO" id="GO:0008800">
    <property type="term" value="F:beta-lactamase activity"/>
    <property type="evidence" value="ECO:0007669"/>
    <property type="project" value="UniProtKB-EC"/>
</dbReference>
<dbReference type="InterPro" id="IPR006597">
    <property type="entry name" value="Sel1-like"/>
</dbReference>
<dbReference type="Pfam" id="PF08238">
    <property type="entry name" value="Sel1"/>
    <property type="match status" value="6"/>
</dbReference>
<dbReference type="EC" id="3.5.2.6" evidence="2"/>
<dbReference type="EMBL" id="UAUF01000013">
    <property type="protein sequence ID" value="SPZ10121.1"/>
    <property type="molecule type" value="Genomic_DNA"/>
</dbReference>
<evidence type="ECO:0000313" key="2">
    <source>
        <dbReference type="EMBL" id="SPZ10121.1"/>
    </source>
</evidence>
<reference evidence="1 4" key="2">
    <citation type="submission" date="2020-10" db="EMBL/GenBank/DDBJ databases">
        <title>Genome sequences of Pseudomonas isolates.</title>
        <authorList>
            <person name="Wessels L."/>
            <person name="Reich F."/>
            <person name="Hammerl J."/>
        </authorList>
    </citation>
    <scope>NUCLEOTIDE SEQUENCE [LARGE SCALE GENOMIC DNA]</scope>
    <source>
        <strain evidence="1 4">20-MO00624-0</strain>
    </source>
</reference>
<dbReference type="Proteomes" id="UP000626180">
    <property type="component" value="Unassembled WGS sequence"/>
</dbReference>
<proteinExistence type="predicted"/>
<evidence type="ECO:0000313" key="4">
    <source>
        <dbReference type="Proteomes" id="UP000626180"/>
    </source>
</evidence>
<evidence type="ECO:0000313" key="3">
    <source>
        <dbReference type="Proteomes" id="UP000250443"/>
    </source>
</evidence>
<sequence>MAYVLRRQEVLENQALEQALASDNPREAARVILTAAKAGSPDAQAMLGQILLEGRGIAQDASLALIWFTIAADQGHTMALNMVGRCREHGWGCEQDAHAAAEAYRQAAEQGLDWGMYNYANLLATGRGVSRNEHSAFLFYRRAAELGHAKSMNLVGRFYEEGLVVTRDTKVAHDWYKRSAEAGDFRGQYSYAAVLATTGRLEEAQHWLKEALKAGNLNFFRASRQGLLDSDHEALRLIGLSYFERAAELGDETDQAALTRAQSKRYDSPLAV</sequence>
<dbReference type="InterPro" id="IPR052748">
    <property type="entry name" value="ISR_Activator"/>
</dbReference>
<protein>
    <submittedName>
        <fullName evidence="2">Sel1 domain-containing protein</fullName>
        <ecNumber evidence="2">3.5.2.6</ecNumber>
    </submittedName>
    <submittedName>
        <fullName evidence="1">Sel1 repeat family protein</fullName>
    </submittedName>
</protein>
<dbReference type="InterPro" id="IPR011990">
    <property type="entry name" value="TPR-like_helical_dom_sf"/>
</dbReference>
<evidence type="ECO:0000313" key="1">
    <source>
        <dbReference type="EMBL" id="MBF8639469.1"/>
    </source>
</evidence>